<sequence length="986" mass="105979">MLKFAVLGEVRAWRGENQLDLGPKQRRAVLAALLLRRGRSATVGDLVADVWGDRATASAVGALRNHILHLRKTLEPDWAVGVAPTVLVGFAGGYALRLPPAAVDVELAEQYATEAERADAADLARERLQTALGLWAGTPLSGLPGPHAERLRAQLCERRLSLLEQRLEVDLRLGRHAEAITELQPLAAEHPLREKARELLMTALYHAGRQAEALEVFADTRHTLVELLGLEPGPRLTDLHQRILRAEVASPRPVTTAAERVRAAQLPADIADFTGRADCVRRLVDRLTSSGGAVPVCAIAGMGGVGKSTLAVHVAHLVRGHFPDGQLHVDLHGFERRTSAADTLGDFLRALGVPEGEIASTAQQRAAQFRSRLDGKRVLVVLDNARDAEQVVPLIPGTSGSAVLITSRSGLPELTAAAGVRLDEMSSEEALDLLGRIVGADRVDAELEAAAAVVRACGRLPLAVRIIGARLAGRPRWTIAAVAERLADSHQRLGLLRTGDLGVGPVFRLGYDQLEPAQAKAFRMLAVPDVEDLPLAGAAAVLGLDRDEAEFLCESLVDLSLLDSTAVGRYTYHDLLRLFARELEPVDEFDALPRLLDFYLATMKNVVSVCNPGTRLPEYLKPTRAQGVSFADGADAQCWLNAERRNLVALLRQAARLDGIVLALGADLAWAMAELIDGGPNAQELARALEDLLEAALRAGDRGLECRVRVALGSVLTYALARMRTGRDHQRIALSLGSDSAGNARLTAFAAQLLASSTRMGVEAAASLAHADRAIRLARRVGDPATECACLIHAAKTLSDAGRIEESVERAERGRDLAQQIGNAALEGMALHELGAALAFRGEHDRAIELCTRAVESARRSGMRLRVGFALARLAHVYMLAGRLEQAEPIAAEAVENVTRAAGPLHRGRAMLMHGLVLQGLGRIEDARRVLRRTAEIVIQLEETALVHERVDAELEAPVVEILREHLDEVLAERSGSASSAGMLFG</sequence>
<dbReference type="Pfam" id="PF03704">
    <property type="entry name" value="BTAD"/>
    <property type="match status" value="1"/>
</dbReference>
<dbReference type="InterPro" id="IPR036388">
    <property type="entry name" value="WH-like_DNA-bd_sf"/>
</dbReference>
<dbReference type="GO" id="GO:0000160">
    <property type="term" value="P:phosphorelay signal transduction system"/>
    <property type="evidence" value="ECO:0007669"/>
    <property type="project" value="InterPro"/>
</dbReference>
<dbReference type="InterPro" id="IPR001867">
    <property type="entry name" value="OmpR/PhoB-type_DNA-bd"/>
</dbReference>
<protein>
    <submittedName>
        <fullName evidence="8">DNA-binding SARP family transcriptional activator</fullName>
    </submittedName>
</protein>
<dbReference type="PRINTS" id="PR00364">
    <property type="entry name" value="DISEASERSIST"/>
</dbReference>
<dbReference type="InterPro" id="IPR002182">
    <property type="entry name" value="NB-ARC"/>
</dbReference>
<dbReference type="CDD" id="cd15831">
    <property type="entry name" value="BTAD"/>
    <property type="match status" value="1"/>
</dbReference>
<dbReference type="SMART" id="SM00862">
    <property type="entry name" value="Trans_reg_C"/>
    <property type="match status" value="1"/>
</dbReference>
<evidence type="ECO:0000256" key="1">
    <source>
        <dbReference type="ARBA" id="ARBA00005820"/>
    </source>
</evidence>
<dbReference type="InterPro" id="IPR027417">
    <property type="entry name" value="P-loop_NTPase"/>
</dbReference>
<organism evidence="8 9">
    <name type="scientific">Nocardia mexicana</name>
    <dbReference type="NCBI Taxonomy" id="279262"/>
    <lineage>
        <taxon>Bacteria</taxon>
        <taxon>Bacillati</taxon>
        <taxon>Actinomycetota</taxon>
        <taxon>Actinomycetes</taxon>
        <taxon>Mycobacteriales</taxon>
        <taxon>Nocardiaceae</taxon>
        <taxon>Nocardia</taxon>
    </lineage>
</organism>
<evidence type="ECO:0000256" key="3">
    <source>
        <dbReference type="ARBA" id="ARBA00023015"/>
    </source>
</evidence>
<keyword evidence="3" id="KW-0805">Transcription regulation</keyword>
<feature type="domain" description="OmpR/PhoB-type" evidence="7">
    <location>
        <begin position="1"/>
        <end position="98"/>
    </location>
</feature>
<evidence type="ECO:0000256" key="2">
    <source>
        <dbReference type="ARBA" id="ARBA00022737"/>
    </source>
</evidence>
<dbReference type="Pfam" id="PF00931">
    <property type="entry name" value="NB-ARC"/>
    <property type="match status" value="1"/>
</dbReference>
<dbReference type="Gene3D" id="1.10.8.430">
    <property type="entry name" value="Helical domain of apoptotic protease-activating factors"/>
    <property type="match status" value="1"/>
</dbReference>
<dbReference type="InterPro" id="IPR011990">
    <property type="entry name" value="TPR-like_helical_dom_sf"/>
</dbReference>
<proteinExistence type="inferred from homology"/>
<dbReference type="Proteomes" id="UP000255355">
    <property type="component" value="Unassembled WGS sequence"/>
</dbReference>
<dbReference type="SMART" id="SM01043">
    <property type="entry name" value="BTAD"/>
    <property type="match status" value="1"/>
</dbReference>
<dbReference type="PANTHER" id="PTHR35807">
    <property type="entry name" value="TRANSCRIPTIONAL REGULATOR REDD-RELATED"/>
    <property type="match status" value="1"/>
</dbReference>
<dbReference type="InterPro" id="IPR005158">
    <property type="entry name" value="BTAD"/>
</dbReference>
<comment type="caution">
    <text evidence="8">The sequence shown here is derived from an EMBL/GenBank/DDBJ whole genome shotgun (WGS) entry which is preliminary data.</text>
</comment>
<dbReference type="InterPro" id="IPR042197">
    <property type="entry name" value="Apaf_helical"/>
</dbReference>
<evidence type="ECO:0000256" key="6">
    <source>
        <dbReference type="PROSITE-ProRule" id="PRU01091"/>
    </source>
</evidence>
<evidence type="ECO:0000256" key="5">
    <source>
        <dbReference type="ARBA" id="ARBA00023163"/>
    </source>
</evidence>
<accession>A0A370GZ60</accession>
<dbReference type="OrthoDB" id="5521887at2"/>
<dbReference type="InterPro" id="IPR051677">
    <property type="entry name" value="AfsR-DnrI-RedD_regulator"/>
</dbReference>
<dbReference type="Gene3D" id="1.10.10.10">
    <property type="entry name" value="Winged helix-like DNA-binding domain superfamily/Winged helix DNA-binding domain"/>
    <property type="match status" value="1"/>
</dbReference>
<dbReference type="SUPFAM" id="SSF46894">
    <property type="entry name" value="C-terminal effector domain of the bipartite response regulators"/>
    <property type="match status" value="1"/>
</dbReference>
<dbReference type="RefSeq" id="WP_068022231.1">
    <property type="nucleotide sequence ID" value="NZ_QQAZ01000009.1"/>
</dbReference>
<keyword evidence="2" id="KW-0677">Repeat</keyword>
<dbReference type="AlphaFoldDB" id="A0A370GZ60"/>
<name>A0A370GZ60_9NOCA</name>
<evidence type="ECO:0000259" key="7">
    <source>
        <dbReference type="PROSITE" id="PS51755"/>
    </source>
</evidence>
<feature type="DNA-binding region" description="OmpR/PhoB-type" evidence="6">
    <location>
        <begin position="1"/>
        <end position="98"/>
    </location>
</feature>
<evidence type="ECO:0000313" key="8">
    <source>
        <dbReference type="EMBL" id="RDI47103.1"/>
    </source>
</evidence>
<gene>
    <name evidence="8" type="ORF">DFR68_109102</name>
</gene>
<dbReference type="GO" id="GO:0006355">
    <property type="term" value="P:regulation of DNA-templated transcription"/>
    <property type="evidence" value="ECO:0007669"/>
    <property type="project" value="InterPro"/>
</dbReference>
<keyword evidence="4 6" id="KW-0238">DNA-binding</keyword>
<dbReference type="SUPFAM" id="SSF52540">
    <property type="entry name" value="P-loop containing nucleoside triphosphate hydrolases"/>
    <property type="match status" value="1"/>
</dbReference>
<dbReference type="GO" id="GO:0003677">
    <property type="term" value="F:DNA binding"/>
    <property type="evidence" value="ECO:0007669"/>
    <property type="project" value="UniProtKB-UniRule"/>
</dbReference>
<dbReference type="PANTHER" id="PTHR35807:SF1">
    <property type="entry name" value="TRANSCRIPTIONAL REGULATOR REDD"/>
    <property type="match status" value="1"/>
</dbReference>
<evidence type="ECO:0000313" key="9">
    <source>
        <dbReference type="Proteomes" id="UP000255355"/>
    </source>
</evidence>
<reference evidence="8 9" key="1">
    <citation type="submission" date="2018-07" db="EMBL/GenBank/DDBJ databases">
        <title>Genomic Encyclopedia of Type Strains, Phase IV (KMG-IV): sequencing the most valuable type-strain genomes for metagenomic binning, comparative biology and taxonomic classification.</title>
        <authorList>
            <person name="Goeker M."/>
        </authorList>
    </citation>
    <scope>NUCLEOTIDE SEQUENCE [LARGE SCALE GENOMIC DNA]</scope>
    <source>
        <strain evidence="8 9">DSM 44952</strain>
    </source>
</reference>
<keyword evidence="5" id="KW-0804">Transcription</keyword>
<dbReference type="SUPFAM" id="SSF48452">
    <property type="entry name" value="TPR-like"/>
    <property type="match status" value="2"/>
</dbReference>
<dbReference type="Gene3D" id="3.40.50.300">
    <property type="entry name" value="P-loop containing nucleotide triphosphate hydrolases"/>
    <property type="match status" value="1"/>
</dbReference>
<dbReference type="STRING" id="1210089.GCA_001613165_04247"/>
<keyword evidence="9" id="KW-1185">Reference proteome</keyword>
<dbReference type="EMBL" id="QQAZ01000009">
    <property type="protein sequence ID" value="RDI47103.1"/>
    <property type="molecule type" value="Genomic_DNA"/>
</dbReference>
<dbReference type="PROSITE" id="PS51755">
    <property type="entry name" value="OMPR_PHOB"/>
    <property type="match status" value="1"/>
</dbReference>
<comment type="similarity">
    <text evidence="1">Belongs to the AfsR/DnrI/RedD regulatory family.</text>
</comment>
<dbReference type="GO" id="GO:0043531">
    <property type="term" value="F:ADP binding"/>
    <property type="evidence" value="ECO:0007669"/>
    <property type="project" value="InterPro"/>
</dbReference>
<evidence type="ECO:0000256" key="4">
    <source>
        <dbReference type="ARBA" id="ARBA00023125"/>
    </source>
</evidence>
<dbReference type="Gene3D" id="1.25.40.10">
    <property type="entry name" value="Tetratricopeptide repeat domain"/>
    <property type="match status" value="2"/>
</dbReference>
<dbReference type="InterPro" id="IPR016032">
    <property type="entry name" value="Sig_transdc_resp-reg_C-effctor"/>
</dbReference>
<dbReference type="Pfam" id="PF13424">
    <property type="entry name" value="TPR_12"/>
    <property type="match status" value="1"/>
</dbReference>